<evidence type="ECO:0000313" key="3">
    <source>
        <dbReference type="Proteomes" id="UP000287233"/>
    </source>
</evidence>
<keyword evidence="1" id="KW-0472">Membrane</keyword>
<name>A0A410FRX4_BIPS1</name>
<accession>A0A410FRX4</accession>
<feature type="transmembrane region" description="Helical" evidence="1">
    <location>
        <begin position="94"/>
        <end position="112"/>
    </location>
</feature>
<evidence type="ECO:0000313" key="2">
    <source>
        <dbReference type="EMBL" id="QAA75969.1"/>
    </source>
</evidence>
<keyword evidence="1" id="KW-0812">Transmembrane</keyword>
<sequence>MLTPLVVLAFQGREWWRHVSMILGLGYLVPVLGTLAGRRLTESARKRGRHIAFVARASVGMALMCVLSVLFLLLSSASLDVARARLYGLVRFEPFVGLIVIGVLYALPFVLGNHDKGGA</sequence>
<gene>
    <name evidence="2" type="ORF">BIP78_0201</name>
</gene>
<feature type="transmembrane region" description="Helical" evidence="1">
    <location>
        <begin position="20"/>
        <end position="41"/>
    </location>
</feature>
<feature type="transmembrane region" description="Helical" evidence="1">
    <location>
        <begin position="53"/>
        <end position="74"/>
    </location>
</feature>
<dbReference type="EMBL" id="CP034928">
    <property type="protein sequence ID" value="QAA75969.1"/>
    <property type="molecule type" value="Genomic_DNA"/>
</dbReference>
<dbReference type="KEGG" id="bih:BIP78_0201"/>
<organism evidence="2 3">
    <name type="scientific">Bipolaricaulis sibiricus</name>
    <dbReference type="NCBI Taxonomy" id="2501609"/>
    <lineage>
        <taxon>Bacteria</taxon>
        <taxon>Candidatus Bipolaricaulota</taxon>
        <taxon>Candidatus Bipolaricaulia</taxon>
        <taxon>Candidatus Bipolaricaulales</taxon>
        <taxon>Candidatus Bipolaricaulaceae</taxon>
        <taxon>Candidatus Bipolaricaulis</taxon>
    </lineage>
</organism>
<protein>
    <submittedName>
        <fullName evidence="2">Uncharacterized protein</fullName>
    </submittedName>
</protein>
<reference evidence="3" key="1">
    <citation type="submission" date="2018-12" db="EMBL/GenBank/DDBJ databases">
        <title>Complete genome sequence of an uncultured bacterium of the candidate phylum Bipolaricaulota.</title>
        <authorList>
            <person name="Kadnikov V.V."/>
            <person name="Mardanov A.V."/>
            <person name="Beletsky A.V."/>
            <person name="Frank Y.A."/>
            <person name="Karnachuk O.V."/>
            <person name="Ravin N.V."/>
        </authorList>
    </citation>
    <scope>NUCLEOTIDE SEQUENCE [LARGE SCALE GENOMIC DNA]</scope>
</reference>
<proteinExistence type="predicted"/>
<keyword evidence="1" id="KW-1133">Transmembrane helix</keyword>
<dbReference type="AlphaFoldDB" id="A0A410FRX4"/>
<evidence type="ECO:0000256" key="1">
    <source>
        <dbReference type="SAM" id="Phobius"/>
    </source>
</evidence>
<dbReference type="Proteomes" id="UP000287233">
    <property type="component" value="Chromosome"/>
</dbReference>